<evidence type="ECO:0000256" key="8">
    <source>
        <dbReference type="ARBA" id="ARBA00022801"/>
    </source>
</evidence>
<reference evidence="20" key="1">
    <citation type="submission" date="2018-05" db="EMBL/GenBank/DDBJ databases">
        <title>Draft genome of Mucuna pruriens seed.</title>
        <authorList>
            <person name="Nnadi N.E."/>
            <person name="Vos R."/>
            <person name="Hasami M.H."/>
            <person name="Devisetty U.K."/>
            <person name="Aguiy J.C."/>
        </authorList>
    </citation>
    <scope>NUCLEOTIDE SEQUENCE [LARGE SCALE GENOMIC DNA]</scope>
    <source>
        <strain evidence="20">JCA_2017</strain>
    </source>
</reference>
<evidence type="ECO:0008006" key="22">
    <source>
        <dbReference type="Google" id="ProtNLM"/>
    </source>
</evidence>
<dbReference type="AlphaFoldDB" id="A0A371EMF2"/>
<evidence type="ECO:0000256" key="2">
    <source>
        <dbReference type="ARBA" id="ARBA00022612"/>
    </source>
</evidence>
<dbReference type="GO" id="GO:0015074">
    <property type="term" value="P:DNA integration"/>
    <property type="evidence" value="ECO:0007669"/>
    <property type="project" value="UniProtKB-KW"/>
</dbReference>
<keyword evidence="10" id="KW-0460">Magnesium</keyword>
<dbReference type="PANTHER" id="PTHR42648:SF11">
    <property type="entry name" value="TRANSPOSON TY4-P GAG-POL POLYPROTEIN"/>
    <property type="match status" value="1"/>
</dbReference>
<keyword evidence="16" id="KW-0511">Multifunctional enzyme</keyword>
<dbReference type="SUPFAM" id="SSF53098">
    <property type="entry name" value="Ribonuclease H-like"/>
    <property type="match status" value="1"/>
</dbReference>
<dbReference type="InterPro" id="IPR039537">
    <property type="entry name" value="Retrotran_Ty1/copia-like"/>
</dbReference>
<keyword evidence="5" id="KW-0479">Metal-binding</keyword>
<evidence type="ECO:0000256" key="6">
    <source>
        <dbReference type="ARBA" id="ARBA00022741"/>
    </source>
</evidence>
<keyword evidence="14" id="KW-0917">Virion maturation</keyword>
<organism evidence="20 21">
    <name type="scientific">Mucuna pruriens</name>
    <name type="common">Velvet bean</name>
    <name type="synonym">Dolichos pruriens</name>
    <dbReference type="NCBI Taxonomy" id="157652"/>
    <lineage>
        <taxon>Eukaryota</taxon>
        <taxon>Viridiplantae</taxon>
        <taxon>Streptophyta</taxon>
        <taxon>Embryophyta</taxon>
        <taxon>Tracheophyta</taxon>
        <taxon>Spermatophyta</taxon>
        <taxon>Magnoliopsida</taxon>
        <taxon>eudicotyledons</taxon>
        <taxon>Gunneridae</taxon>
        <taxon>Pentapetalae</taxon>
        <taxon>rosids</taxon>
        <taxon>fabids</taxon>
        <taxon>Fabales</taxon>
        <taxon>Fabaceae</taxon>
        <taxon>Papilionoideae</taxon>
        <taxon>50 kb inversion clade</taxon>
        <taxon>NPAAA clade</taxon>
        <taxon>indigoferoid/millettioid clade</taxon>
        <taxon>Phaseoleae</taxon>
        <taxon>Mucuna</taxon>
    </lineage>
</organism>
<dbReference type="GO" id="GO:0008233">
    <property type="term" value="F:peptidase activity"/>
    <property type="evidence" value="ECO:0007669"/>
    <property type="project" value="UniProtKB-KW"/>
</dbReference>
<dbReference type="GO" id="GO:0003676">
    <property type="term" value="F:nucleic acid binding"/>
    <property type="evidence" value="ECO:0007669"/>
    <property type="project" value="InterPro"/>
</dbReference>
<comment type="caution">
    <text evidence="20">The sequence shown here is derived from an EMBL/GenBank/DDBJ whole genome shotgun (WGS) entry which is preliminary data.</text>
</comment>
<evidence type="ECO:0000256" key="16">
    <source>
        <dbReference type="ARBA" id="ARBA00023268"/>
    </source>
</evidence>
<comment type="function">
    <text evidence="1">The aspartyl protease (PR) mediates the proteolytic cleavages of the Gag and Gag-Pol polyproteins after assembly of the VLP.</text>
</comment>
<dbReference type="InterPro" id="IPR025724">
    <property type="entry name" value="GAG-pre-integrase_dom"/>
</dbReference>
<dbReference type="GO" id="GO:0006508">
    <property type="term" value="P:proteolysis"/>
    <property type="evidence" value="ECO:0007669"/>
    <property type="project" value="UniProtKB-KW"/>
</dbReference>
<keyword evidence="2" id="KW-1188">Viral release from host cell</keyword>
<evidence type="ECO:0000259" key="18">
    <source>
        <dbReference type="Pfam" id="PF13976"/>
    </source>
</evidence>
<dbReference type="STRING" id="157652.A0A371EMF2"/>
<dbReference type="GO" id="GO:0006310">
    <property type="term" value="P:DNA recombination"/>
    <property type="evidence" value="ECO:0007669"/>
    <property type="project" value="UniProtKB-KW"/>
</dbReference>
<dbReference type="Gene3D" id="3.30.420.10">
    <property type="entry name" value="Ribonuclease H-like superfamily/Ribonuclease H"/>
    <property type="match status" value="1"/>
</dbReference>
<evidence type="ECO:0000256" key="11">
    <source>
        <dbReference type="ARBA" id="ARBA00022908"/>
    </source>
</evidence>
<evidence type="ECO:0000256" key="5">
    <source>
        <dbReference type="ARBA" id="ARBA00022723"/>
    </source>
</evidence>
<dbReference type="GO" id="GO:0003887">
    <property type="term" value="F:DNA-directed DNA polymerase activity"/>
    <property type="evidence" value="ECO:0007669"/>
    <property type="project" value="UniProtKB-KW"/>
</dbReference>
<evidence type="ECO:0000256" key="14">
    <source>
        <dbReference type="ARBA" id="ARBA00023113"/>
    </source>
</evidence>
<gene>
    <name evidence="20" type="ORF">CR513_53919</name>
</gene>
<dbReference type="EMBL" id="QJKJ01013092">
    <property type="protein sequence ID" value="RDX67232.1"/>
    <property type="molecule type" value="Genomic_DNA"/>
</dbReference>
<feature type="domain" description="Reverse transcriptase Ty1/copia-type" evidence="17">
    <location>
        <begin position="403"/>
        <end position="462"/>
    </location>
</feature>
<accession>A0A371EMF2</accession>
<dbReference type="PANTHER" id="PTHR42648">
    <property type="entry name" value="TRANSPOSASE, PUTATIVE-RELATED"/>
    <property type="match status" value="1"/>
</dbReference>
<evidence type="ECO:0000256" key="7">
    <source>
        <dbReference type="ARBA" id="ARBA00022759"/>
    </source>
</evidence>
<keyword evidence="7" id="KW-0255">Endonuclease</keyword>
<keyword evidence="15" id="KW-0233">DNA recombination</keyword>
<dbReference type="GO" id="GO:0005524">
    <property type="term" value="F:ATP binding"/>
    <property type="evidence" value="ECO:0007669"/>
    <property type="project" value="UniProtKB-KW"/>
</dbReference>
<keyword evidence="6" id="KW-0547">Nucleotide-binding</keyword>
<keyword evidence="4" id="KW-0540">Nuclease</keyword>
<evidence type="ECO:0000256" key="12">
    <source>
        <dbReference type="ARBA" id="ARBA00022918"/>
    </source>
</evidence>
<feature type="non-terminal residue" evidence="20">
    <location>
        <position position="1"/>
    </location>
</feature>
<dbReference type="InterPro" id="IPR012337">
    <property type="entry name" value="RNaseH-like_sf"/>
</dbReference>
<keyword evidence="13" id="KW-0548">Nucleotidyltransferase</keyword>
<evidence type="ECO:0000313" key="20">
    <source>
        <dbReference type="EMBL" id="RDX67232.1"/>
    </source>
</evidence>
<dbReference type="InterPro" id="IPR054722">
    <property type="entry name" value="PolX-like_BBD"/>
</dbReference>
<evidence type="ECO:0000313" key="21">
    <source>
        <dbReference type="Proteomes" id="UP000257109"/>
    </source>
</evidence>
<dbReference type="GO" id="GO:0003964">
    <property type="term" value="F:RNA-directed DNA polymerase activity"/>
    <property type="evidence" value="ECO:0007669"/>
    <property type="project" value="UniProtKB-KW"/>
</dbReference>
<name>A0A371EMF2_MUCPR</name>
<keyword evidence="13" id="KW-0808">Transferase</keyword>
<keyword evidence="8" id="KW-0378">Hydrolase</keyword>
<keyword evidence="9" id="KW-0067">ATP-binding</keyword>
<evidence type="ECO:0000256" key="1">
    <source>
        <dbReference type="ARBA" id="ARBA00002180"/>
    </source>
</evidence>
<evidence type="ECO:0000256" key="3">
    <source>
        <dbReference type="ARBA" id="ARBA00022670"/>
    </source>
</evidence>
<evidence type="ECO:0000256" key="9">
    <source>
        <dbReference type="ARBA" id="ARBA00022840"/>
    </source>
</evidence>
<dbReference type="GO" id="GO:0046872">
    <property type="term" value="F:metal ion binding"/>
    <property type="evidence" value="ECO:0007669"/>
    <property type="project" value="UniProtKB-KW"/>
</dbReference>
<keyword evidence="12" id="KW-0695">RNA-directed DNA polymerase</keyword>
<proteinExistence type="predicted"/>
<feature type="domain" description="GAG-pre-integrase" evidence="18">
    <location>
        <begin position="96"/>
        <end position="151"/>
    </location>
</feature>
<evidence type="ECO:0000256" key="15">
    <source>
        <dbReference type="ARBA" id="ARBA00023172"/>
    </source>
</evidence>
<evidence type="ECO:0000256" key="4">
    <source>
        <dbReference type="ARBA" id="ARBA00022722"/>
    </source>
</evidence>
<dbReference type="InterPro" id="IPR036397">
    <property type="entry name" value="RNaseH_sf"/>
</dbReference>
<evidence type="ECO:0000259" key="19">
    <source>
        <dbReference type="Pfam" id="PF22936"/>
    </source>
</evidence>
<keyword evidence="3" id="KW-0645">Protease</keyword>
<evidence type="ECO:0000259" key="17">
    <source>
        <dbReference type="Pfam" id="PF07727"/>
    </source>
</evidence>
<evidence type="ECO:0000256" key="10">
    <source>
        <dbReference type="ARBA" id="ARBA00022842"/>
    </source>
</evidence>
<feature type="domain" description="Retrovirus-related Pol polyprotein from transposon TNT 1-94-like beta-barrel" evidence="19">
    <location>
        <begin position="1"/>
        <end position="63"/>
    </location>
</feature>
<dbReference type="OrthoDB" id="1426661at2759"/>
<dbReference type="InterPro" id="IPR013103">
    <property type="entry name" value="RVT_2"/>
</dbReference>
<dbReference type="Pfam" id="PF07727">
    <property type="entry name" value="RVT_2"/>
    <property type="match status" value="1"/>
</dbReference>
<sequence length="464" mass="53010">MTGKREWSTSLDASLKNNVCFSNNKSLTAKETYGKEIIIEEVLYVPGIKANLLCLGQLLQKGFVMKMTNNFLTNLVLQAQLSQNRTFQVRIHYLQHQCLTTLENKKEWLWHLRFCHINFKDLHLLANQKMVKGLPQVIVPEVVCKVYIRCKETSKKSSRIVPTIATNKLQIETPRGSRSFISFIDDLTKKIWVYLLKGKHEVLDAFKRFKCSTKKHRGKMIKMLRTDGGREYVSTKFKELCESYTHCSGTAERRNRTLLNLARCMLKSKNLPSFLHGEAVSTTAYILNRSPTKLEGITLEEAWIGVKPNVTHLRIFRSVCSRNISGQPTHILVGYHSTRGYKLYESESGQVSTNRNIICDEIRSWTWSASSKVFHGSTITSKEELVHFAHIAEVEPIVLQIRNSALKWVYKVKVNPKGELVKHKAKLVAKGFLQKPGIDYGEVYATVARIEIVRLVVVIATNAN</sequence>
<dbReference type="GO" id="GO:0004519">
    <property type="term" value="F:endonuclease activity"/>
    <property type="evidence" value="ECO:0007669"/>
    <property type="project" value="UniProtKB-KW"/>
</dbReference>
<keyword evidence="21" id="KW-1185">Reference proteome</keyword>
<protein>
    <recommendedName>
        <fullName evidence="22">Integrase catalytic domain-containing protein</fullName>
    </recommendedName>
</protein>
<keyword evidence="11" id="KW-0229">DNA integration</keyword>
<dbReference type="Proteomes" id="UP000257109">
    <property type="component" value="Unassembled WGS sequence"/>
</dbReference>
<keyword evidence="13" id="KW-0239">DNA-directed DNA polymerase</keyword>
<dbReference type="Pfam" id="PF13976">
    <property type="entry name" value="gag_pre-integrs"/>
    <property type="match status" value="1"/>
</dbReference>
<evidence type="ECO:0000256" key="13">
    <source>
        <dbReference type="ARBA" id="ARBA00022932"/>
    </source>
</evidence>
<dbReference type="Pfam" id="PF22936">
    <property type="entry name" value="Pol_BBD"/>
    <property type="match status" value="1"/>
</dbReference>